<organism evidence="2 3">
    <name type="scientific">Modestobacter italicus (strain DSM 44449 / CECT 9708 / BC 501)</name>
    <dbReference type="NCBI Taxonomy" id="2732864"/>
    <lineage>
        <taxon>Bacteria</taxon>
        <taxon>Bacillati</taxon>
        <taxon>Actinomycetota</taxon>
        <taxon>Actinomycetes</taxon>
        <taxon>Geodermatophilales</taxon>
        <taxon>Geodermatophilaceae</taxon>
        <taxon>Modestobacter</taxon>
    </lineage>
</organism>
<evidence type="ECO:0000313" key="3">
    <source>
        <dbReference type="Proteomes" id="UP000006461"/>
    </source>
</evidence>
<protein>
    <submittedName>
        <fullName evidence="2">Uncharacterized protein</fullName>
    </submittedName>
</protein>
<feature type="transmembrane region" description="Helical" evidence="1">
    <location>
        <begin position="7"/>
        <end position="24"/>
    </location>
</feature>
<keyword evidence="1" id="KW-1133">Transmembrane helix</keyword>
<keyword evidence="1" id="KW-0812">Transmembrane</keyword>
<keyword evidence="3" id="KW-1185">Reference proteome</keyword>
<evidence type="ECO:0000313" key="2">
    <source>
        <dbReference type="EMBL" id="CCH87989.1"/>
    </source>
</evidence>
<dbReference type="EMBL" id="FO203431">
    <property type="protein sequence ID" value="CCH87989.1"/>
    <property type="molecule type" value="Genomic_DNA"/>
</dbReference>
<dbReference type="AlphaFoldDB" id="I4EX76"/>
<gene>
    <name evidence="2" type="ordered locus">MODMU_2560</name>
</gene>
<dbReference type="HOGENOM" id="CLU_2826405_0_0_11"/>
<accession>I4EX76</accession>
<reference evidence="2 3" key="1">
    <citation type="journal article" date="2012" name="J. Bacteriol.">
        <title>Genome Sequence of Radiation-Resistant Modestobacter marinus Strain BC501, a Representative Actinobacterium That Thrives on Calcareous Stone Surfaces.</title>
        <authorList>
            <person name="Normand P."/>
            <person name="Gury J."/>
            <person name="Pujic P."/>
            <person name="Chouaia B."/>
            <person name="Crotti E."/>
            <person name="Brusetti L."/>
            <person name="Daffonchio D."/>
            <person name="Vacherie B."/>
            <person name="Barbe V."/>
            <person name="Medigue C."/>
            <person name="Calteau A."/>
            <person name="Ghodhbane-Gtari F."/>
            <person name="Essoussi I."/>
            <person name="Nouioui I."/>
            <person name="Abbassi-Ghozzi I."/>
            <person name="Gtari M."/>
        </authorList>
    </citation>
    <scope>NUCLEOTIDE SEQUENCE [LARGE SCALE GENOMIC DNA]</scope>
    <source>
        <strain evidence="3">BC 501</strain>
    </source>
</reference>
<evidence type="ECO:0000256" key="1">
    <source>
        <dbReference type="SAM" id="Phobius"/>
    </source>
</evidence>
<feature type="transmembrane region" description="Helical" evidence="1">
    <location>
        <begin position="36"/>
        <end position="59"/>
    </location>
</feature>
<dbReference type="KEGG" id="mmar:MODMU_2560"/>
<sequence length="66" mass="7242">MVKALNAAGVVLVLVTLVVYYQYGVRVDEEQTTGNVFAIEVLIYPLLALVAFVSAALVAHRKKQHQ</sequence>
<dbReference type="Proteomes" id="UP000006461">
    <property type="component" value="Chromosome"/>
</dbReference>
<proteinExistence type="predicted"/>
<keyword evidence="1" id="KW-0472">Membrane</keyword>
<name>I4EX76_MODI5</name>